<dbReference type="PANTHER" id="PTHR43603">
    <property type="entry name" value="COBW DOMAIN-CONTAINING PROTEIN DDB_G0274527"/>
    <property type="match status" value="1"/>
</dbReference>
<feature type="compositionally biased region" description="Polar residues" evidence="1">
    <location>
        <begin position="21"/>
        <end position="39"/>
    </location>
</feature>
<feature type="compositionally biased region" description="Basic and acidic residues" evidence="1">
    <location>
        <begin position="40"/>
        <end position="49"/>
    </location>
</feature>
<dbReference type="Gene3D" id="3.40.50.300">
    <property type="entry name" value="P-loop containing nucleotide triphosphate hydrolases"/>
    <property type="match status" value="1"/>
</dbReference>
<protein>
    <recommendedName>
        <fullName evidence="2">CobW C-terminal domain-containing protein</fullName>
    </recommendedName>
</protein>
<feature type="region of interest" description="Disordered" evidence="1">
    <location>
        <begin position="1"/>
        <end position="49"/>
    </location>
</feature>
<gene>
    <name evidence="4" type="ORF">EG327_002086</name>
    <name evidence="3" type="ORF">EG328_011386</name>
</gene>
<feature type="domain" description="CobW C-terminal" evidence="2">
    <location>
        <begin position="340"/>
        <end position="650"/>
    </location>
</feature>
<accession>A0A8H3VNB9</accession>
<proteinExistence type="predicted"/>
<dbReference type="Proteomes" id="UP000490939">
    <property type="component" value="Unassembled WGS sequence"/>
</dbReference>
<dbReference type="CDD" id="cd03112">
    <property type="entry name" value="CobW-like"/>
    <property type="match status" value="1"/>
</dbReference>
<dbReference type="SMART" id="SM00833">
    <property type="entry name" value="CobW_C"/>
    <property type="match status" value="1"/>
</dbReference>
<evidence type="ECO:0000259" key="2">
    <source>
        <dbReference type="SMART" id="SM00833"/>
    </source>
</evidence>
<feature type="compositionally biased region" description="Acidic residues" evidence="1">
    <location>
        <begin position="371"/>
        <end position="397"/>
    </location>
</feature>
<dbReference type="EMBL" id="WNWR01000161">
    <property type="protein sequence ID" value="KAE9989944.1"/>
    <property type="molecule type" value="Genomic_DNA"/>
</dbReference>
<feature type="region of interest" description="Disordered" evidence="1">
    <location>
        <begin position="367"/>
        <end position="451"/>
    </location>
</feature>
<dbReference type="SUPFAM" id="SSF52540">
    <property type="entry name" value="P-loop containing nucleoside triphosphate hydrolases"/>
    <property type="match status" value="1"/>
</dbReference>
<dbReference type="Pfam" id="PF02492">
    <property type="entry name" value="cobW"/>
    <property type="match status" value="2"/>
</dbReference>
<dbReference type="PANTHER" id="PTHR43603:SF1">
    <property type="entry name" value="ZINC-REGULATED GTPASE METALLOPROTEIN ACTIVATOR 1"/>
    <property type="match status" value="1"/>
</dbReference>
<comment type="caution">
    <text evidence="4">The sequence shown here is derived from an EMBL/GenBank/DDBJ whole genome shotgun (WGS) entry which is preliminary data.</text>
</comment>
<keyword evidence="6" id="KW-1185">Reference proteome</keyword>
<organism evidence="4 6">
    <name type="scientific">Venturia inaequalis</name>
    <name type="common">Apple scab fungus</name>
    <dbReference type="NCBI Taxonomy" id="5025"/>
    <lineage>
        <taxon>Eukaryota</taxon>
        <taxon>Fungi</taxon>
        <taxon>Dikarya</taxon>
        <taxon>Ascomycota</taxon>
        <taxon>Pezizomycotina</taxon>
        <taxon>Dothideomycetes</taxon>
        <taxon>Pleosporomycetidae</taxon>
        <taxon>Venturiales</taxon>
        <taxon>Venturiaceae</taxon>
        <taxon>Venturia</taxon>
    </lineage>
</organism>
<dbReference type="Pfam" id="PF07683">
    <property type="entry name" value="CobW_C"/>
    <property type="match status" value="1"/>
</dbReference>
<dbReference type="InterPro" id="IPR027417">
    <property type="entry name" value="P-loop_NTPase"/>
</dbReference>
<feature type="compositionally biased region" description="Polar residues" evidence="1">
    <location>
        <begin position="430"/>
        <end position="445"/>
    </location>
</feature>
<name>A0A8H3VNB9_VENIN</name>
<dbReference type="InterPro" id="IPR051927">
    <property type="entry name" value="Zn_Chap_cDPG_Synth"/>
</dbReference>
<evidence type="ECO:0000313" key="6">
    <source>
        <dbReference type="Proteomes" id="UP000490939"/>
    </source>
</evidence>
<evidence type="ECO:0000313" key="4">
    <source>
        <dbReference type="EMBL" id="KAE9989944.1"/>
    </source>
</evidence>
<dbReference type="InterPro" id="IPR003495">
    <property type="entry name" value="CobW/HypB/UreG_nucleotide-bd"/>
</dbReference>
<reference evidence="4 6" key="1">
    <citation type="submission" date="2019-07" db="EMBL/GenBank/DDBJ databases">
        <title>Venturia inaequalis Genome Resource.</title>
        <authorList>
            <person name="Lichtner F.J."/>
        </authorList>
    </citation>
    <scope>NUCLEOTIDE SEQUENCE [LARGE SCALE GENOMIC DNA]</scope>
    <source>
        <strain evidence="3 5">120213</strain>
        <strain evidence="4 6">DMI_063113</strain>
    </source>
</reference>
<evidence type="ECO:0000313" key="5">
    <source>
        <dbReference type="Proteomes" id="UP000447873"/>
    </source>
</evidence>
<evidence type="ECO:0000313" key="3">
    <source>
        <dbReference type="EMBL" id="KAE9981794.1"/>
    </source>
</evidence>
<sequence length="751" mass="83981">MSSKRKSAAGESKKVEKKQRLSSTLTSNAMKSNNIQQAEASKKAPVGEKRNRQLPLTVLSGFLGSGKTTLLTHILQSPDHGLKIALIVNDMAEVNVDGAQISRLDGAKSGKLVQMQNGCICCTLRGDFMIELANLANSGKFDYLIIESSGISEPMQVAETFATEMNKAYLEIPEEYGGVERAAIEEIAEKGGLKAIATIDTMVTVVDAFNFFNETNTDSLLIDRFAKQDVPEGDKRTISDLFIDQIEFANVIVLNKIDLVDKATLLRVRGIIKALNPHAEIIESTKAEVDVTKLVNTGLFDFEHAQASAGWLKSLQEWSEVDLGGRKVMAPTPETLEYGIGSFVYRARRPFEPMRFYDLLKGKFVLQQDEPQSDGEQEEDSDEEEEEDGDFSDEEYAEDKVSEDVKHQAAAKEWAQSSSSDSEENDRAGRSSNGSHRTNSSATSIDENDEVKLDAPNVNDIVAAKRADPLFSGVYRLKGALWFATRPRCKGAISAAGAIMTVQGNEDFASEKIFGSCTPAPKNLKDPESVRKIVELLRADPNAKHPLLALTREAKNFNRLEKALDACYMSPQEITDWFAVTSSRSRGNDEEKEARLQELLMDKFGDHTFEYAWLVCQDLTFKWGDRRQELVFIGEKLDRKALTAALDKCLLDDKEMKQWERIMEDNSKGQRKLEKIARVRKELADEKRKDEDSEAAEAKIDSLVHQINVWQAQLAEKKEARLQQVWDDSLWAEWLPEIEQDGEEGHEGHGH</sequence>
<dbReference type="InterPro" id="IPR011629">
    <property type="entry name" value="CobW-like_C"/>
</dbReference>
<evidence type="ECO:0000256" key="1">
    <source>
        <dbReference type="SAM" id="MobiDB-lite"/>
    </source>
</evidence>
<dbReference type="AlphaFoldDB" id="A0A8H3VNB9"/>
<feature type="compositionally biased region" description="Basic and acidic residues" evidence="1">
    <location>
        <begin position="398"/>
        <end position="407"/>
    </location>
</feature>
<dbReference type="Proteomes" id="UP000447873">
    <property type="component" value="Unassembled WGS sequence"/>
</dbReference>
<dbReference type="SUPFAM" id="SSF90002">
    <property type="entry name" value="Hypothetical protein YjiA, C-terminal domain"/>
    <property type="match status" value="1"/>
</dbReference>
<dbReference type="EMBL" id="WNWS01000084">
    <property type="protein sequence ID" value="KAE9981794.1"/>
    <property type="molecule type" value="Genomic_DNA"/>
</dbReference>